<keyword evidence="5" id="KW-0325">Glycoprotein</keyword>
<dbReference type="GO" id="GO:0001817">
    <property type="term" value="P:regulation of cytokine production"/>
    <property type="evidence" value="ECO:0007669"/>
    <property type="project" value="TreeGrafter"/>
</dbReference>
<dbReference type="Pfam" id="PF07686">
    <property type="entry name" value="V-set"/>
    <property type="match status" value="2"/>
</dbReference>
<name>A0A4U5VXB0_COLLU</name>
<dbReference type="InterPro" id="IPR013106">
    <property type="entry name" value="Ig_V-set"/>
</dbReference>
<dbReference type="PROSITE" id="PS50835">
    <property type="entry name" value="IG_LIKE"/>
    <property type="match status" value="2"/>
</dbReference>
<dbReference type="InterPro" id="IPR003599">
    <property type="entry name" value="Ig_sub"/>
</dbReference>
<evidence type="ECO:0000256" key="7">
    <source>
        <dbReference type="SAM" id="MobiDB-lite"/>
    </source>
</evidence>
<dbReference type="EMBL" id="CM014101">
    <property type="protein sequence ID" value="TKS93289.1"/>
    <property type="molecule type" value="Genomic_DNA"/>
</dbReference>
<evidence type="ECO:0000313" key="11">
    <source>
        <dbReference type="Proteomes" id="UP000298787"/>
    </source>
</evidence>
<dbReference type="GO" id="GO:1903037">
    <property type="term" value="P:regulation of leukocyte cell-cell adhesion"/>
    <property type="evidence" value="ECO:0007669"/>
    <property type="project" value="UniProtKB-ARBA"/>
</dbReference>
<evidence type="ECO:0000256" key="4">
    <source>
        <dbReference type="ARBA" id="ARBA00023157"/>
    </source>
</evidence>
<dbReference type="PANTHER" id="PTHR24100:SF151">
    <property type="entry name" value="ICOS LIGAND"/>
    <property type="match status" value="1"/>
</dbReference>
<dbReference type="SMART" id="SM00406">
    <property type="entry name" value="IGv"/>
    <property type="match status" value="2"/>
</dbReference>
<evidence type="ECO:0000256" key="5">
    <source>
        <dbReference type="ARBA" id="ARBA00023180"/>
    </source>
</evidence>
<keyword evidence="4" id="KW-1015">Disulfide bond</keyword>
<keyword evidence="8" id="KW-1133">Transmembrane helix</keyword>
<dbReference type="PANTHER" id="PTHR24100">
    <property type="entry name" value="BUTYROPHILIN"/>
    <property type="match status" value="1"/>
</dbReference>
<dbReference type="SMART" id="SM00409">
    <property type="entry name" value="IG"/>
    <property type="match status" value="2"/>
</dbReference>
<dbReference type="FunFam" id="2.60.40.10:FF:000142">
    <property type="entry name" value="V-set domain-containing T-cell activation inhibitor 1"/>
    <property type="match status" value="1"/>
</dbReference>
<organism evidence="10 11">
    <name type="scientific">Collichthys lucidus</name>
    <name type="common">Big head croaker</name>
    <name type="synonym">Sciaena lucida</name>
    <dbReference type="NCBI Taxonomy" id="240159"/>
    <lineage>
        <taxon>Eukaryota</taxon>
        <taxon>Metazoa</taxon>
        <taxon>Chordata</taxon>
        <taxon>Craniata</taxon>
        <taxon>Vertebrata</taxon>
        <taxon>Euteleostomi</taxon>
        <taxon>Actinopterygii</taxon>
        <taxon>Neopterygii</taxon>
        <taxon>Teleostei</taxon>
        <taxon>Neoteleostei</taxon>
        <taxon>Acanthomorphata</taxon>
        <taxon>Eupercaria</taxon>
        <taxon>Sciaenidae</taxon>
        <taxon>Collichthys</taxon>
    </lineage>
</organism>
<comment type="subcellular location">
    <subcellularLocation>
        <location evidence="1">Membrane</location>
    </subcellularLocation>
</comment>
<reference evidence="10 11" key="1">
    <citation type="submission" date="2019-01" db="EMBL/GenBank/DDBJ databases">
        <title>Genome Assembly of Collichthys lucidus.</title>
        <authorList>
            <person name="Cai M."/>
            <person name="Xiao S."/>
        </authorList>
    </citation>
    <scope>NUCLEOTIDE SEQUENCE [LARGE SCALE GENOMIC DNA]</scope>
    <source>
        <strain evidence="10">JT15FE1705JMU</strain>
        <tissue evidence="10">Muscle</tissue>
    </source>
</reference>
<dbReference type="InterPro" id="IPR007110">
    <property type="entry name" value="Ig-like_dom"/>
</dbReference>
<protein>
    <submittedName>
        <fullName evidence="10">Myelin-oligodendrocyte glycoprotein</fullName>
    </submittedName>
</protein>
<proteinExistence type="predicted"/>
<feature type="domain" description="Ig-like" evidence="9">
    <location>
        <begin position="104"/>
        <end position="218"/>
    </location>
</feature>
<dbReference type="GO" id="GO:0005102">
    <property type="term" value="F:signaling receptor binding"/>
    <property type="evidence" value="ECO:0007669"/>
    <property type="project" value="TreeGrafter"/>
</dbReference>
<dbReference type="InterPro" id="IPR036179">
    <property type="entry name" value="Ig-like_dom_sf"/>
</dbReference>
<feature type="transmembrane region" description="Helical" evidence="8">
    <location>
        <begin position="455"/>
        <end position="476"/>
    </location>
</feature>
<keyword evidence="11" id="KW-1185">Reference proteome</keyword>
<evidence type="ECO:0000313" key="10">
    <source>
        <dbReference type="EMBL" id="TKS93289.1"/>
    </source>
</evidence>
<accession>A0A4U5VXB0</accession>
<evidence type="ECO:0000259" key="9">
    <source>
        <dbReference type="PROSITE" id="PS50835"/>
    </source>
</evidence>
<dbReference type="InterPro" id="IPR050504">
    <property type="entry name" value="IgSF_BTN/MOG"/>
</dbReference>
<feature type="domain" description="Ig-like" evidence="9">
    <location>
        <begin position="330"/>
        <end position="429"/>
    </location>
</feature>
<feature type="transmembrane region" description="Helical" evidence="8">
    <location>
        <begin position="224"/>
        <end position="245"/>
    </location>
</feature>
<evidence type="ECO:0000256" key="8">
    <source>
        <dbReference type="SAM" id="Phobius"/>
    </source>
</evidence>
<evidence type="ECO:0000256" key="2">
    <source>
        <dbReference type="ARBA" id="ARBA00022729"/>
    </source>
</evidence>
<dbReference type="Proteomes" id="UP000298787">
    <property type="component" value="Chromosome 24"/>
</dbReference>
<evidence type="ECO:0000256" key="1">
    <source>
        <dbReference type="ARBA" id="ARBA00004370"/>
    </source>
</evidence>
<dbReference type="GO" id="GO:0050852">
    <property type="term" value="P:T cell receptor signaling pathway"/>
    <property type="evidence" value="ECO:0007669"/>
    <property type="project" value="TreeGrafter"/>
</dbReference>
<dbReference type="Gene3D" id="2.60.40.10">
    <property type="entry name" value="Immunoglobulins"/>
    <property type="match status" value="2"/>
</dbReference>
<dbReference type="GO" id="GO:0009897">
    <property type="term" value="C:external side of plasma membrane"/>
    <property type="evidence" value="ECO:0007669"/>
    <property type="project" value="TreeGrafter"/>
</dbReference>
<sequence>MKGRPMTRRSFKWINSSGDFTGKFLQTSRKGNDVFTCLTMDDVRVKAAAAVEMNPHQQHKNKYINITPSKSVPEHKLESKCESKLQISSNAFTANLTPGLRNRPENKKERESETIRVSVGEDVILPCNLTRLFDMSTLTVEWTRDDEKDVHVYRKGVDLKDQDENFRDRTSLFREEMRSGNVSLKLTNVTELDEGKYTCKVRPENFPEHFTACSMTLAGISTGAIVGVSFSIVVVGICVGIILLMNYRKINLDSHLENRTERHYVAHMASWLWRTEALLCLMSHPAPVVDKQPKKDSTEPRAMARTQPGQPKKDSTEDSEYYDYMEESQPEMDQLTCPKAVEATVGGNVTLDFHFKSQRNVAGELIEWKFNNSVHVLVYRSGGVSGSIQADRFKSRASLESTDNIAKGKLAVKISSLTNMDAGTYSCFVGPHQRVIIQDLTPTPKPHIGEHVNPAIVIVIKIAIVAVLLGAAFLLFMKWSM</sequence>
<keyword evidence="6" id="KW-0393">Immunoglobulin domain</keyword>
<dbReference type="InterPro" id="IPR013783">
    <property type="entry name" value="Ig-like_fold"/>
</dbReference>
<dbReference type="SUPFAM" id="SSF48726">
    <property type="entry name" value="Immunoglobulin"/>
    <property type="match status" value="2"/>
</dbReference>
<evidence type="ECO:0000256" key="6">
    <source>
        <dbReference type="ARBA" id="ARBA00023319"/>
    </source>
</evidence>
<dbReference type="GO" id="GO:0050863">
    <property type="term" value="P:regulation of T cell activation"/>
    <property type="evidence" value="ECO:0007669"/>
    <property type="project" value="UniProtKB-ARBA"/>
</dbReference>
<feature type="region of interest" description="Disordered" evidence="7">
    <location>
        <begin position="289"/>
        <end position="319"/>
    </location>
</feature>
<keyword evidence="3 8" id="KW-0472">Membrane</keyword>
<keyword evidence="8" id="KW-0812">Transmembrane</keyword>
<evidence type="ECO:0000256" key="3">
    <source>
        <dbReference type="ARBA" id="ARBA00023136"/>
    </source>
</evidence>
<dbReference type="AlphaFoldDB" id="A0A4U5VXB0"/>
<gene>
    <name evidence="10" type="ORF">D9C73_026724</name>
</gene>
<keyword evidence="2" id="KW-0732">Signal</keyword>